<accession>A0A0E3SQ41</accession>
<dbReference type="InterPro" id="IPR025474">
    <property type="entry name" value="DUF4325"/>
</dbReference>
<organism evidence="2 3">
    <name type="scientific">Methanococcoides methylutens MM1</name>
    <dbReference type="NCBI Taxonomy" id="1434104"/>
    <lineage>
        <taxon>Archaea</taxon>
        <taxon>Methanobacteriati</taxon>
        <taxon>Methanobacteriota</taxon>
        <taxon>Stenosarchaea group</taxon>
        <taxon>Methanomicrobia</taxon>
        <taxon>Methanosarcinales</taxon>
        <taxon>Methanosarcinaceae</taxon>
        <taxon>Methanococcoides</taxon>
    </lineage>
</organism>
<dbReference type="AlphaFoldDB" id="A0A0E3SQ41"/>
<evidence type="ECO:0000313" key="2">
    <source>
        <dbReference type="EMBL" id="AKB84103.1"/>
    </source>
</evidence>
<keyword evidence="3" id="KW-1185">Reference proteome</keyword>
<gene>
    <name evidence="2" type="ORF">MCMEM_0050</name>
</gene>
<name>A0A0E3SQ41_METMT</name>
<evidence type="ECO:0000259" key="1">
    <source>
        <dbReference type="Pfam" id="PF14213"/>
    </source>
</evidence>
<dbReference type="Proteomes" id="UP000033048">
    <property type="component" value="Chromosome"/>
</dbReference>
<proteinExistence type="predicted"/>
<reference evidence="2 3" key="1">
    <citation type="submission" date="2014-07" db="EMBL/GenBank/DDBJ databases">
        <title>Methanogenic archaea and the global carbon cycle.</title>
        <authorList>
            <person name="Henriksen J.R."/>
            <person name="Luke J."/>
            <person name="Reinhart S."/>
            <person name="Benedict M.N."/>
            <person name="Youngblut N.D."/>
            <person name="Metcalf M.E."/>
            <person name="Whitaker R.J."/>
            <person name="Metcalf W.W."/>
        </authorList>
    </citation>
    <scope>NUCLEOTIDE SEQUENCE [LARGE SCALE GENOMIC DNA]</scope>
    <source>
        <strain evidence="2 3">MM1</strain>
    </source>
</reference>
<dbReference type="KEGG" id="mmet:MCMEM_0050"/>
<dbReference type="EMBL" id="CP009518">
    <property type="protein sequence ID" value="AKB84103.1"/>
    <property type="molecule type" value="Genomic_DNA"/>
</dbReference>
<sequence length="126" mass="14075">MKKCDTVDNEVVINIVEIIDDGICVTDGDGQKIYSVIENALSDGKKVIISFDGVIDLTSAFLNNAIGQLYGNFDEAYIRSKLSVINMDKNDRIILKMVVDRAKRFFDDPDHYIRVAKEVLGDDNGN</sequence>
<dbReference type="Pfam" id="PF14213">
    <property type="entry name" value="DUF4325"/>
    <property type="match status" value="1"/>
</dbReference>
<protein>
    <recommendedName>
        <fullName evidence="1">DUF4325 domain-containing protein</fullName>
    </recommendedName>
</protein>
<dbReference type="HOGENOM" id="CLU_155221_0_0_2"/>
<dbReference type="STRING" id="1434104.MCMEM_0050"/>
<evidence type="ECO:0000313" key="3">
    <source>
        <dbReference type="Proteomes" id="UP000033048"/>
    </source>
</evidence>
<feature type="domain" description="DUF4325" evidence="1">
    <location>
        <begin position="29"/>
        <end position="91"/>
    </location>
</feature>